<evidence type="ECO:0000313" key="4">
    <source>
        <dbReference type="Proteomes" id="UP000317713"/>
    </source>
</evidence>
<sequence length="353" mass="40297">MSKADNMLSILWMLRSGKKMTAQQLADELEIHVRTVYRCIDSLCASGAPIIADSGPNGGFQIMGEFAESPLLFDTEEQKALVHASVFAKEAGYPFTDALNRAIDKLKRYTNEKQLHQLERHSSGISVLQPPIDGEQKSFLRMLEGAAASGQTLNMIYAKGRDGNVITRDYDPYGIVHWKGQWYTVGYCRLRREIRNFRVDRITQLELTDQHFERPEDFSAKNVLLNQLLPDNLLDDSLVTVRIQGHEHVLNELRQHWLFGHALTDQSSGEVVFRLEPSSLQAFVPYFLLPYGKALTILEPDMLVMKMAEVSTGIAEHYRNMLSKSITPPKEIKWEGKDYKILNHRNHKQPKQS</sequence>
<dbReference type="Pfam" id="PF08279">
    <property type="entry name" value="HTH_11"/>
    <property type="match status" value="1"/>
</dbReference>
<evidence type="ECO:0000259" key="1">
    <source>
        <dbReference type="Pfam" id="PF08279"/>
    </source>
</evidence>
<gene>
    <name evidence="3" type="ORF">FPS98_19860</name>
</gene>
<dbReference type="InterPro" id="IPR026881">
    <property type="entry name" value="WYL_dom"/>
</dbReference>
<proteinExistence type="predicted"/>
<dbReference type="InterPro" id="IPR051534">
    <property type="entry name" value="CBASS_pafABC_assoc_protein"/>
</dbReference>
<name>A0A517IB09_BREBE</name>
<dbReference type="Pfam" id="PF13280">
    <property type="entry name" value="WYL"/>
    <property type="match status" value="1"/>
</dbReference>
<dbReference type="InterPro" id="IPR013196">
    <property type="entry name" value="HTH_11"/>
</dbReference>
<dbReference type="EMBL" id="CP042161">
    <property type="protein sequence ID" value="QDS36080.1"/>
    <property type="molecule type" value="Genomic_DNA"/>
</dbReference>
<dbReference type="InterPro" id="IPR036388">
    <property type="entry name" value="WH-like_DNA-bd_sf"/>
</dbReference>
<reference evidence="3 4" key="1">
    <citation type="submission" date="2019-07" db="EMBL/GenBank/DDBJ databases">
        <title>Characterization of Brevibacillus brevis HK544, as a potential biocontrol agent.</title>
        <authorList>
            <person name="Kim H."/>
        </authorList>
    </citation>
    <scope>NUCLEOTIDE SEQUENCE [LARGE SCALE GENOMIC DNA]</scope>
    <source>
        <strain evidence="3 4">HK544</strain>
    </source>
</reference>
<dbReference type="RefSeq" id="WP_144617671.1">
    <property type="nucleotide sequence ID" value="NZ_CP042161.1"/>
</dbReference>
<dbReference type="PANTHER" id="PTHR34580">
    <property type="match status" value="1"/>
</dbReference>
<organism evidence="3 4">
    <name type="scientific">Brevibacillus brevis</name>
    <name type="common">Bacillus brevis</name>
    <dbReference type="NCBI Taxonomy" id="1393"/>
    <lineage>
        <taxon>Bacteria</taxon>
        <taxon>Bacillati</taxon>
        <taxon>Bacillota</taxon>
        <taxon>Bacilli</taxon>
        <taxon>Bacillales</taxon>
        <taxon>Paenibacillaceae</taxon>
        <taxon>Brevibacillus</taxon>
    </lineage>
</organism>
<dbReference type="PROSITE" id="PS52050">
    <property type="entry name" value="WYL"/>
    <property type="match status" value="1"/>
</dbReference>
<evidence type="ECO:0000313" key="3">
    <source>
        <dbReference type="EMBL" id="QDS36080.1"/>
    </source>
</evidence>
<feature type="domain" description="WYL" evidence="2">
    <location>
        <begin position="139"/>
        <end position="206"/>
    </location>
</feature>
<accession>A0A517IB09</accession>
<protein>
    <submittedName>
        <fullName evidence="3">YafY family transcriptional regulator</fullName>
    </submittedName>
</protein>
<dbReference type="Proteomes" id="UP000317713">
    <property type="component" value="Chromosome"/>
</dbReference>
<dbReference type="InterPro" id="IPR036390">
    <property type="entry name" value="WH_DNA-bd_sf"/>
</dbReference>
<dbReference type="Gene3D" id="1.10.10.10">
    <property type="entry name" value="Winged helix-like DNA-binding domain superfamily/Winged helix DNA-binding domain"/>
    <property type="match status" value="1"/>
</dbReference>
<feature type="domain" description="Helix-turn-helix type 11" evidence="1">
    <location>
        <begin position="8"/>
        <end position="59"/>
    </location>
</feature>
<dbReference type="PANTHER" id="PTHR34580:SF3">
    <property type="entry name" value="PROTEIN PAFB"/>
    <property type="match status" value="1"/>
</dbReference>
<dbReference type="AlphaFoldDB" id="A0A517IB09"/>
<evidence type="ECO:0000259" key="2">
    <source>
        <dbReference type="Pfam" id="PF13280"/>
    </source>
</evidence>
<dbReference type="SUPFAM" id="SSF46785">
    <property type="entry name" value="Winged helix' DNA-binding domain"/>
    <property type="match status" value="1"/>
</dbReference>